<sequence>MSKKVFQVISIVILIVGLIIMFNSITWGSNSANAYLRAHGGGMDTAMFMVVFQEYINIYKLVGGILVVIGGLGFLRV</sequence>
<name>A0A3Q9HR31_9FIRM</name>
<gene>
    <name evidence="2" type="ORF">BBF96_08750</name>
</gene>
<protein>
    <submittedName>
        <fullName evidence="2">Uncharacterized protein</fullName>
    </submittedName>
</protein>
<evidence type="ECO:0000313" key="2">
    <source>
        <dbReference type="EMBL" id="AZR73463.1"/>
    </source>
</evidence>
<evidence type="ECO:0000256" key="1">
    <source>
        <dbReference type="SAM" id="Phobius"/>
    </source>
</evidence>
<keyword evidence="1" id="KW-1133">Transmembrane helix</keyword>
<feature type="transmembrane region" description="Helical" evidence="1">
    <location>
        <begin position="6"/>
        <end position="27"/>
    </location>
</feature>
<keyword evidence="1" id="KW-0472">Membrane</keyword>
<dbReference type="Proteomes" id="UP000267250">
    <property type="component" value="Chromosome"/>
</dbReference>
<dbReference type="RefSeq" id="WP_127016804.1">
    <property type="nucleotide sequence ID" value="NZ_CP016379.1"/>
</dbReference>
<evidence type="ECO:0000313" key="3">
    <source>
        <dbReference type="Proteomes" id="UP000267250"/>
    </source>
</evidence>
<proteinExistence type="predicted"/>
<dbReference type="KEGG" id="aft:BBF96_08750"/>
<keyword evidence="3" id="KW-1185">Reference proteome</keyword>
<dbReference type="AlphaFoldDB" id="A0A3Q9HR31"/>
<dbReference type="EMBL" id="CP016379">
    <property type="protein sequence ID" value="AZR73463.1"/>
    <property type="molecule type" value="Genomic_DNA"/>
</dbReference>
<organism evidence="2 3">
    <name type="scientific">Anoxybacter fermentans</name>
    <dbReference type="NCBI Taxonomy" id="1323375"/>
    <lineage>
        <taxon>Bacteria</taxon>
        <taxon>Bacillati</taxon>
        <taxon>Bacillota</taxon>
        <taxon>Clostridia</taxon>
        <taxon>Halanaerobiales</taxon>
        <taxon>Anoxybacter</taxon>
    </lineage>
</organism>
<keyword evidence="1" id="KW-0812">Transmembrane</keyword>
<accession>A0A3Q9HR31</accession>
<reference evidence="2 3" key="1">
    <citation type="submission" date="2016-07" db="EMBL/GenBank/DDBJ databases">
        <title>Genome and transcriptome analysis of iron-reducing fermentative bacteria Anoxybacter fermentans.</title>
        <authorList>
            <person name="Zeng X."/>
            <person name="Shao Z."/>
        </authorList>
    </citation>
    <scope>NUCLEOTIDE SEQUENCE [LARGE SCALE GENOMIC DNA]</scope>
    <source>
        <strain evidence="2 3">DY22613</strain>
    </source>
</reference>
<feature type="transmembrane region" description="Helical" evidence="1">
    <location>
        <begin position="58"/>
        <end position="75"/>
    </location>
</feature>